<evidence type="ECO:0000256" key="2">
    <source>
        <dbReference type="ARBA" id="ARBA00022729"/>
    </source>
</evidence>
<feature type="signal peptide" evidence="3">
    <location>
        <begin position="1"/>
        <end position="28"/>
    </location>
</feature>
<evidence type="ECO:0000259" key="4">
    <source>
        <dbReference type="SMART" id="SM00062"/>
    </source>
</evidence>
<dbReference type="InterPro" id="IPR001638">
    <property type="entry name" value="Solute-binding_3/MltF_N"/>
</dbReference>
<accession>A0ABQ1RI56</accession>
<protein>
    <recommendedName>
        <fullName evidence="4">Solute-binding protein family 3/N-terminal domain-containing protein</fullName>
    </recommendedName>
</protein>
<proteinExistence type="inferred from homology"/>
<reference evidence="6" key="1">
    <citation type="journal article" date="2019" name="Int. J. Syst. Evol. Microbiol.">
        <title>The Global Catalogue of Microorganisms (GCM) 10K type strain sequencing project: providing services to taxonomists for standard genome sequencing and annotation.</title>
        <authorList>
            <consortium name="The Broad Institute Genomics Platform"/>
            <consortium name="The Broad Institute Genome Sequencing Center for Infectious Disease"/>
            <person name="Wu L."/>
            <person name="Ma J."/>
        </authorList>
    </citation>
    <scope>NUCLEOTIDE SEQUENCE [LARGE SCALE GENOMIC DNA]</scope>
    <source>
        <strain evidence="6">CGMCC 1.12923</strain>
    </source>
</reference>
<gene>
    <name evidence="5" type="ORF">GCM10011357_25230</name>
</gene>
<keyword evidence="6" id="KW-1185">Reference proteome</keyword>
<dbReference type="SMART" id="SM00062">
    <property type="entry name" value="PBPb"/>
    <property type="match status" value="1"/>
</dbReference>
<evidence type="ECO:0000256" key="1">
    <source>
        <dbReference type="ARBA" id="ARBA00010333"/>
    </source>
</evidence>
<dbReference type="PANTHER" id="PTHR35936:SF25">
    <property type="entry name" value="ABC TRANSPORTER SUBSTRATE-BINDING PROTEIN"/>
    <property type="match status" value="1"/>
</dbReference>
<feature type="domain" description="Solute-binding protein family 3/N-terminal" evidence="4">
    <location>
        <begin position="46"/>
        <end position="256"/>
    </location>
</feature>
<sequence>MTNLVGITMKKLALTFASASLISIYANAATVSIRADEWFPMNGEPGAAKPGFMIELAERVFGDAGHTVDYKLMPWERALDSVRKGDFDCVVGAYKDDAPDFVFPEQHWGLDNTAFYVKEGSNWTFNGYDSLLTQKVAVINGYAYGEEFDQLVANNPQVFQGIGGNDALEKNIKKLKAGRVDVLVESPSVLAAKMKDMGVSGFKRAGDMGEPSKMYIACSPARESSKDYVELVDEGTAKLRASGELEQIMSNYGMSDWK</sequence>
<organism evidence="5 6">
    <name type="scientific">Lacimicrobium alkaliphilum</name>
    <dbReference type="NCBI Taxonomy" id="1526571"/>
    <lineage>
        <taxon>Bacteria</taxon>
        <taxon>Pseudomonadati</taxon>
        <taxon>Pseudomonadota</taxon>
        <taxon>Gammaproteobacteria</taxon>
        <taxon>Alteromonadales</taxon>
        <taxon>Alteromonadaceae</taxon>
        <taxon>Lacimicrobium</taxon>
    </lineage>
</organism>
<comment type="similarity">
    <text evidence="1">Belongs to the bacterial solute-binding protein 3 family.</text>
</comment>
<dbReference type="Pfam" id="PF00497">
    <property type="entry name" value="SBP_bac_3"/>
    <property type="match status" value="1"/>
</dbReference>
<name>A0ABQ1RI56_9ALTE</name>
<feature type="chain" id="PRO_5047401017" description="Solute-binding protein family 3/N-terminal domain-containing protein" evidence="3">
    <location>
        <begin position="29"/>
        <end position="258"/>
    </location>
</feature>
<comment type="caution">
    <text evidence="5">The sequence shown here is derived from an EMBL/GenBank/DDBJ whole genome shotgun (WGS) entry which is preliminary data.</text>
</comment>
<evidence type="ECO:0000313" key="5">
    <source>
        <dbReference type="EMBL" id="GGD69129.1"/>
    </source>
</evidence>
<evidence type="ECO:0000313" key="6">
    <source>
        <dbReference type="Proteomes" id="UP000614272"/>
    </source>
</evidence>
<dbReference type="EMBL" id="BMGJ01000010">
    <property type="protein sequence ID" value="GGD69129.1"/>
    <property type="molecule type" value="Genomic_DNA"/>
</dbReference>
<dbReference type="SUPFAM" id="SSF53850">
    <property type="entry name" value="Periplasmic binding protein-like II"/>
    <property type="match status" value="1"/>
</dbReference>
<dbReference type="Proteomes" id="UP000614272">
    <property type="component" value="Unassembled WGS sequence"/>
</dbReference>
<dbReference type="PANTHER" id="PTHR35936">
    <property type="entry name" value="MEMBRANE-BOUND LYTIC MUREIN TRANSGLYCOSYLASE F"/>
    <property type="match status" value="1"/>
</dbReference>
<dbReference type="Gene3D" id="3.40.190.10">
    <property type="entry name" value="Periplasmic binding protein-like II"/>
    <property type="match status" value="2"/>
</dbReference>
<keyword evidence="2 3" id="KW-0732">Signal</keyword>
<evidence type="ECO:0000256" key="3">
    <source>
        <dbReference type="SAM" id="SignalP"/>
    </source>
</evidence>